<evidence type="ECO:0000313" key="4">
    <source>
        <dbReference type="Proteomes" id="UP000254266"/>
    </source>
</evidence>
<name>A0A370DIU3_9GAMM</name>
<evidence type="ECO:0000313" key="3">
    <source>
        <dbReference type="EMBL" id="RDH84849.1"/>
    </source>
</evidence>
<organism evidence="3 4">
    <name type="scientific">endosymbiont of Galathealinum brachiosum</name>
    <dbReference type="NCBI Taxonomy" id="2200906"/>
    <lineage>
        <taxon>Bacteria</taxon>
        <taxon>Pseudomonadati</taxon>
        <taxon>Pseudomonadota</taxon>
        <taxon>Gammaproteobacteria</taxon>
        <taxon>sulfur-oxidizing symbionts</taxon>
    </lineage>
</organism>
<dbReference type="AlphaFoldDB" id="A0A370DIU3"/>
<gene>
    <name evidence="3" type="ORF">DIZ80_05130</name>
</gene>
<protein>
    <submittedName>
        <fullName evidence="3">Uncharacterized protein</fullName>
    </submittedName>
</protein>
<feature type="chain" id="PRO_5016753720" evidence="2">
    <location>
        <begin position="23"/>
        <end position="206"/>
    </location>
</feature>
<keyword evidence="1" id="KW-0472">Membrane</keyword>
<reference evidence="3 4" key="1">
    <citation type="journal article" date="2018" name="ISME J.">
        <title>Endosymbiont genomes yield clues of tubeworm success.</title>
        <authorList>
            <person name="Li Y."/>
            <person name="Liles M.R."/>
            <person name="Halanych K.M."/>
        </authorList>
    </citation>
    <scope>NUCLEOTIDE SEQUENCE [LARGE SCALE GENOMIC DNA]</scope>
    <source>
        <strain evidence="3">A1464</strain>
    </source>
</reference>
<dbReference type="Proteomes" id="UP000254266">
    <property type="component" value="Unassembled WGS sequence"/>
</dbReference>
<feature type="transmembrane region" description="Helical" evidence="1">
    <location>
        <begin position="184"/>
        <end position="202"/>
    </location>
</feature>
<feature type="signal peptide" evidence="2">
    <location>
        <begin position="1"/>
        <end position="22"/>
    </location>
</feature>
<dbReference type="Gene3D" id="2.60.120.380">
    <property type="match status" value="1"/>
</dbReference>
<keyword evidence="2" id="KW-0732">Signal</keyword>
<proteinExistence type="predicted"/>
<evidence type="ECO:0000256" key="1">
    <source>
        <dbReference type="SAM" id="Phobius"/>
    </source>
</evidence>
<keyword evidence="1" id="KW-1133">Transmembrane helix</keyword>
<evidence type="ECO:0000256" key="2">
    <source>
        <dbReference type="SAM" id="SignalP"/>
    </source>
</evidence>
<sequence length="206" mass="22454">MKNKFIILVFTAVSLFTSGAQAAYLTESHLSNDTFATAQFIDSVYFDSNFDRDINTGTGVNISTSSLHASLLGSGDDTVDYFSFNAVAGQAYFDIDYGMDFGGSFDSWVELYDSSFNMLTMNDDYNIESGSLHHYDSFIDYNLTAADTYYIAVGRFSGLAAIPFGSNYTLHVTQNSLSAVPVPAAIWLFLSGVLAIFGFASGRKSK</sequence>
<accession>A0A370DIU3</accession>
<dbReference type="EMBL" id="QFXC01000007">
    <property type="protein sequence ID" value="RDH84849.1"/>
    <property type="molecule type" value="Genomic_DNA"/>
</dbReference>
<comment type="caution">
    <text evidence="3">The sequence shown here is derived from an EMBL/GenBank/DDBJ whole genome shotgun (WGS) entry which is preliminary data.</text>
</comment>
<keyword evidence="1" id="KW-0812">Transmembrane</keyword>
<keyword evidence="4" id="KW-1185">Reference proteome</keyword>